<keyword evidence="2" id="KW-1133">Transmembrane helix</keyword>
<feature type="region of interest" description="Disordered" evidence="1">
    <location>
        <begin position="413"/>
        <end position="447"/>
    </location>
</feature>
<accession>A0ABZ2KIZ4</accession>
<feature type="compositionally biased region" description="Pro residues" evidence="1">
    <location>
        <begin position="372"/>
        <end position="392"/>
    </location>
</feature>
<feature type="region of interest" description="Disordered" evidence="1">
    <location>
        <begin position="515"/>
        <end position="622"/>
    </location>
</feature>
<dbReference type="Gene3D" id="1.10.510.10">
    <property type="entry name" value="Transferase(Phosphotransferase) domain 1"/>
    <property type="match status" value="1"/>
</dbReference>
<dbReference type="Pfam" id="PF00069">
    <property type="entry name" value="Pkinase"/>
    <property type="match status" value="1"/>
</dbReference>
<evidence type="ECO:0000313" key="4">
    <source>
        <dbReference type="EMBL" id="WXA98652.1"/>
    </source>
</evidence>
<keyword evidence="4" id="KW-0808">Transferase</keyword>
<feature type="region of interest" description="Disordered" evidence="1">
    <location>
        <begin position="369"/>
        <end position="392"/>
    </location>
</feature>
<feature type="domain" description="Protein kinase" evidence="3">
    <location>
        <begin position="7"/>
        <end position="290"/>
    </location>
</feature>
<dbReference type="RefSeq" id="WP_394849266.1">
    <property type="nucleotide sequence ID" value="NZ_CP089982.1"/>
</dbReference>
<dbReference type="EMBL" id="CP089982">
    <property type="protein sequence ID" value="WXA98652.1"/>
    <property type="molecule type" value="Genomic_DNA"/>
</dbReference>
<dbReference type="InterPro" id="IPR046959">
    <property type="entry name" value="PRK1-6/SRF4-like"/>
</dbReference>
<dbReference type="PANTHER" id="PTHR48007">
    <property type="entry name" value="LEUCINE-RICH REPEAT RECEPTOR-LIKE PROTEIN KINASE PXC1"/>
    <property type="match status" value="1"/>
</dbReference>
<keyword evidence="4" id="KW-0418">Kinase</keyword>
<organism evidence="4 5">
    <name type="scientific">Pendulispora brunnea</name>
    <dbReference type="NCBI Taxonomy" id="2905690"/>
    <lineage>
        <taxon>Bacteria</taxon>
        <taxon>Pseudomonadati</taxon>
        <taxon>Myxococcota</taxon>
        <taxon>Myxococcia</taxon>
        <taxon>Myxococcales</taxon>
        <taxon>Sorangiineae</taxon>
        <taxon>Pendulisporaceae</taxon>
        <taxon>Pendulispora</taxon>
    </lineage>
</organism>
<proteinExistence type="predicted"/>
<protein>
    <submittedName>
        <fullName evidence="4">Protein kinase</fullName>
    </submittedName>
</protein>
<evidence type="ECO:0000259" key="3">
    <source>
        <dbReference type="PROSITE" id="PS50011"/>
    </source>
</evidence>
<sequence>MVRFLGTEEGVHAGPDSTGVESYIVRAEAAGEAAPRLILERVLRTHVTAEDFDAFTRRARRIAMLRHPNVPRVRDVFTTAEHAVVVTEFIEGKRWGSLDARAESQRKPSLSLEVRLKLLLDALSALAALHALREPGWSSTSTGAKVPSMIHGDVAPSSILVGTDGVARLLRIHRVPLHAPTGPLAERTARCAPEILLGDGTADGRADVYSIGVMLWEALSGKRLFTQPTVAEMLSRQLAGDLPAATTSVAWAEPLIEIAAAALAVDPKRRYATAIDLAMAIRNVAGHRVAGASEVARQVAGILGKPGTRKMVAPPPLAAPPPLPTKPALIPVEQELEEEVDLEQELAEIIEPEAPPAELESIDDRWSSLAPEPAPVAAPPAAPPAPPPAPPAPPAFVAPPPVHVMAAPPPPLHHAPLRMTPAPPLAGGTPALHGTPAPPESSPLRPSDITELQARSPRRKRQILIVMFLAALLLFVSVCTTTLLLRPAKAPLAGKTPATSAKPVESAPAPKALAVATPAAPPPAPAPEPAAAPPPPATTAAAPSTSSAPSSPARAAAAAPVRRAAASVAPAAASPKVNAAPAPAAPKAAAPPKSSPPPPPAVRAAPAAKPRPKRSTYVPLGI</sequence>
<keyword evidence="5" id="KW-1185">Reference proteome</keyword>
<dbReference type="GO" id="GO:0016301">
    <property type="term" value="F:kinase activity"/>
    <property type="evidence" value="ECO:0007669"/>
    <property type="project" value="UniProtKB-KW"/>
</dbReference>
<dbReference type="InterPro" id="IPR000719">
    <property type="entry name" value="Prot_kinase_dom"/>
</dbReference>
<evidence type="ECO:0000313" key="5">
    <source>
        <dbReference type="Proteomes" id="UP001379533"/>
    </source>
</evidence>
<keyword evidence="2" id="KW-0472">Membrane</keyword>
<reference evidence="4 5" key="1">
    <citation type="submission" date="2021-12" db="EMBL/GenBank/DDBJ databases">
        <title>Discovery of the Pendulisporaceae a myxobacterial family with distinct sporulation behavior and unique specialized metabolism.</title>
        <authorList>
            <person name="Garcia R."/>
            <person name="Popoff A."/>
            <person name="Bader C.D."/>
            <person name="Loehr J."/>
            <person name="Walesch S."/>
            <person name="Walt C."/>
            <person name="Boldt J."/>
            <person name="Bunk B."/>
            <person name="Haeckl F.J.F.P.J."/>
            <person name="Gunesch A.P."/>
            <person name="Birkelbach J."/>
            <person name="Nuebel U."/>
            <person name="Pietschmann T."/>
            <person name="Bach T."/>
            <person name="Mueller R."/>
        </authorList>
    </citation>
    <scope>NUCLEOTIDE SEQUENCE [LARGE SCALE GENOMIC DNA]</scope>
    <source>
        <strain evidence="4 5">MSr12523</strain>
    </source>
</reference>
<gene>
    <name evidence="4" type="ORF">LZC95_17695</name>
</gene>
<dbReference type="InterPro" id="IPR011009">
    <property type="entry name" value="Kinase-like_dom_sf"/>
</dbReference>
<dbReference type="PROSITE" id="PS50011">
    <property type="entry name" value="PROTEIN_KINASE_DOM"/>
    <property type="match status" value="1"/>
</dbReference>
<feature type="transmembrane region" description="Helical" evidence="2">
    <location>
        <begin position="463"/>
        <end position="485"/>
    </location>
</feature>
<evidence type="ECO:0000256" key="2">
    <source>
        <dbReference type="SAM" id="Phobius"/>
    </source>
</evidence>
<keyword evidence="2" id="KW-0812">Transmembrane</keyword>
<name>A0ABZ2KIZ4_9BACT</name>
<dbReference type="SUPFAM" id="SSF56112">
    <property type="entry name" value="Protein kinase-like (PK-like)"/>
    <property type="match status" value="1"/>
</dbReference>
<feature type="compositionally biased region" description="Pro residues" evidence="1">
    <location>
        <begin position="519"/>
        <end position="537"/>
    </location>
</feature>
<feature type="compositionally biased region" description="Low complexity" evidence="1">
    <location>
        <begin position="538"/>
        <end position="592"/>
    </location>
</feature>
<dbReference type="PANTHER" id="PTHR48007:SF4">
    <property type="entry name" value="LEUCINE-RICH REPEAT RECEPTOR-LIKE PROTEIN KINASE PXC1"/>
    <property type="match status" value="1"/>
</dbReference>
<evidence type="ECO:0000256" key="1">
    <source>
        <dbReference type="SAM" id="MobiDB-lite"/>
    </source>
</evidence>
<dbReference type="Proteomes" id="UP001379533">
    <property type="component" value="Chromosome"/>
</dbReference>